<keyword evidence="2" id="KW-0498">Mitosis</keyword>
<accession>A0A139AY81</accession>
<keyword evidence="3" id="KW-0833">Ubl conjugation pathway</keyword>
<evidence type="ECO:0000256" key="4">
    <source>
        <dbReference type="ARBA" id="ARBA00023306"/>
    </source>
</evidence>
<dbReference type="InterPro" id="IPR011990">
    <property type="entry name" value="TPR-like_helical_dom_sf"/>
</dbReference>
<gene>
    <name evidence="6" type="ORF">M427DRAFT_130881</name>
</gene>
<dbReference type="GO" id="GO:0045842">
    <property type="term" value="P:positive regulation of mitotic metaphase/anaphase transition"/>
    <property type="evidence" value="ECO:0007669"/>
    <property type="project" value="TreeGrafter"/>
</dbReference>
<evidence type="ECO:0000313" key="7">
    <source>
        <dbReference type="Proteomes" id="UP000070544"/>
    </source>
</evidence>
<organism evidence="6 7">
    <name type="scientific">Gonapodya prolifera (strain JEL478)</name>
    <name type="common">Monoblepharis prolifera</name>
    <dbReference type="NCBI Taxonomy" id="1344416"/>
    <lineage>
        <taxon>Eukaryota</taxon>
        <taxon>Fungi</taxon>
        <taxon>Fungi incertae sedis</taxon>
        <taxon>Chytridiomycota</taxon>
        <taxon>Chytridiomycota incertae sedis</taxon>
        <taxon>Monoblepharidomycetes</taxon>
        <taxon>Monoblepharidales</taxon>
        <taxon>Gonapodyaceae</taxon>
        <taxon>Gonapodya</taxon>
    </lineage>
</organism>
<reference evidence="6 7" key="1">
    <citation type="journal article" date="2015" name="Genome Biol. Evol.">
        <title>Phylogenomic analyses indicate that early fungi evolved digesting cell walls of algal ancestors of land plants.</title>
        <authorList>
            <person name="Chang Y."/>
            <person name="Wang S."/>
            <person name="Sekimoto S."/>
            <person name="Aerts A.L."/>
            <person name="Choi C."/>
            <person name="Clum A."/>
            <person name="LaButti K.M."/>
            <person name="Lindquist E.A."/>
            <person name="Yee Ngan C."/>
            <person name="Ohm R.A."/>
            <person name="Salamov A.A."/>
            <person name="Grigoriev I.V."/>
            <person name="Spatafora J.W."/>
            <person name="Berbee M.L."/>
        </authorList>
    </citation>
    <scope>NUCLEOTIDE SEQUENCE [LARGE SCALE GENOMIC DNA]</scope>
    <source>
        <strain evidence="6 7">JEL478</strain>
    </source>
</reference>
<dbReference type="EMBL" id="KQ965733">
    <property type="protein sequence ID" value="KXS21405.1"/>
    <property type="molecule type" value="Genomic_DNA"/>
</dbReference>
<keyword evidence="4" id="KW-0131">Cell cycle</keyword>
<evidence type="ECO:0000313" key="6">
    <source>
        <dbReference type="EMBL" id="KXS21405.1"/>
    </source>
</evidence>
<dbReference type="GO" id="GO:0031145">
    <property type="term" value="P:anaphase-promoting complex-dependent catabolic process"/>
    <property type="evidence" value="ECO:0007669"/>
    <property type="project" value="TreeGrafter"/>
</dbReference>
<protein>
    <submittedName>
        <fullName evidence="6">Uncharacterized protein</fullName>
    </submittedName>
</protein>
<evidence type="ECO:0000256" key="2">
    <source>
        <dbReference type="ARBA" id="ARBA00022776"/>
    </source>
</evidence>
<feature type="region of interest" description="Disordered" evidence="5">
    <location>
        <begin position="124"/>
        <end position="157"/>
    </location>
</feature>
<keyword evidence="1" id="KW-0132">Cell division</keyword>
<dbReference type="UniPathway" id="UPA00143"/>
<dbReference type="AlphaFoldDB" id="A0A139AY81"/>
<evidence type="ECO:0000256" key="1">
    <source>
        <dbReference type="ARBA" id="ARBA00022618"/>
    </source>
</evidence>
<dbReference type="PANTHER" id="PTHR12830">
    <property type="entry name" value="ANAPHASE-PROMOTING COMPLEX SUBUNIT 5"/>
    <property type="match status" value="1"/>
</dbReference>
<evidence type="ECO:0000256" key="3">
    <source>
        <dbReference type="ARBA" id="ARBA00022786"/>
    </source>
</evidence>
<sequence>MKRNLTGRKHAVHYILLTMAQGMAKGGDGEEAGVAASHALKLAREAQDTEGVTITTMFINQLRLTFPSASIMDPAAILPTGRKEGVDKSVQVPLYLRAVAEAAEGVEGIMAGRHPRQTFQLLSSATQHAREPLPSPSAPPSISRPEGAHHPQNPSLFSPHLAIPSTLHLSSVAHASLGSSATATHSSLLAANLSLPGAAILASCRLARGLADQGRYRDAARVLERVKTSHPDVVRGADWGEWRRCAAEITFWRALRRGELGTAEVALNVVEGESSASHSGRVDGAAAGWAGWRAGYGTVEAMRAELTRRSGDGARAAKMVEEWAASLQGLERVAAFIEVGRVRMRSSSTLSALKPLLTAITLSKRQFAHPLYWRASVLLANLLIHLGMPRRGLAVANSVVTDVITHLGAEEKGETWEVLGRCLEESVAEPVQDKRADVPGVVPPHNPSVSYRLRHASTRASLLDSSAHHYALALSCYIQSDNLEAQSRVLALQADLAHRMNRLGDRNDAAKEYLALQEVGKRRARFAGRFGKEGVTDACEQVMDEWDREGRYG</sequence>
<dbReference type="GO" id="GO:0051301">
    <property type="term" value="P:cell division"/>
    <property type="evidence" value="ECO:0007669"/>
    <property type="project" value="UniProtKB-KW"/>
</dbReference>
<name>A0A139AY81_GONPJ</name>
<dbReference type="OrthoDB" id="2504561at2759"/>
<dbReference type="Proteomes" id="UP000070544">
    <property type="component" value="Unassembled WGS sequence"/>
</dbReference>
<evidence type="ECO:0000256" key="5">
    <source>
        <dbReference type="SAM" id="MobiDB-lite"/>
    </source>
</evidence>
<dbReference type="PANTHER" id="PTHR12830:SF9">
    <property type="entry name" value="ANAPHASE-PROMOTING COMPLEX SUBUNIT 5"/>
    <property type="match status" value="1"/>
</dbReference>
<proteinExistence type="predicted"/>
<dbReference type="GO" id="GO:0005680">
    <property type="term" value="C:anaphase-promoting complex"/>
    <property type="evidence" value="ECO:0007669"/>
    <property type="project" value="InterPro"/>
</dbReference>
<dbReference type="SUPFAM" id="SSF48452">
    <property type="entry name" value="TPR-like"/>
    <property type="match status" value="1"/>
</dbReference>
<dbReference type="InterPro" id="IPR037679">
    <property type="entry name" value="Apc5"/>
</dbReference>
<keyword evidence="7" id="KW-1185">Reference proteome</keyword>
<dbReference type="GO" id="GO:0070979">
    <property type="term" value="P:protein K11-linked ubiquitination"/>
    <property type="evidence" value="ECO:0007669"/>
    <property type="project" value="TreeGrafter"/>
</dbReference>
<dbReference type="STRING" id="1344416.A0A139AY81"/>